<reference evidence="1" key="2">
    <citation type="submission" date="2015-07" db="EMBL/GenBank/DDBJ databases">
        <title>Plasmids, circular viruses and viroids from rat gut.</title>
        <authorList>
            <person name="Jorgensen T.J."/>
            <person name="Hansen M.A."/>
            <person name="Xu Z."/>
            <person name="Tabak M.A."/>
            <person name="Sorensen S.J."/>
            <person name="Hansen L.H."/>
        </authorList>
    </citation>
    <scope>NUCLEOTIDE SEQUENCE</scope>
    <source>
        <strain evidence="1">RGFK1510</strain>
    </source>
</reference>
<name>A0A0H5Q7J1_9ZZZZ</name>
<organism evidence="1">
    <name type="scientific">uncultured prokaryote</name>
    <dbReference type="NCBI Taxonomy" id="198431"/>
    <lineage>
        <taxon>unclassified sequences</taxon>
        <taxon>environmental samples</taxon>
    </lineage>
</organism>
<dbReference type="AlphaFoldDB" id="A0A0H5Q7J1"/>
<sequence>MALITRVRTIWTGVAGSPAYTNLYSIQGSLDTVTLHTATANFFNGIRDQVSTGTVMTTEGDVALIDSVTGEIVGVESVPEIANTGAGSGGRVPGADNILLRWFTGDYIGGRQIRGRTYLPYMRSGAITASGQVLGTSATAIENSASAYRIALGGSAVVYSPKNGVGVQITSSSVWNEWAVMRSRRD</sequence>
<dbReference type="EMBL" id="LN854046">
    <property type="protein sequence ID" value="CRY97360.1"/>
    <property type="molecule type" value="Genomic_DNA"/>
</dbReference>
<accession>A0A0H5Q7J1</accession>
<proteinExistence type="predicted"/>
<reference evidence="1" key="1">
    <citation type="submission" date="2015-06" db="EMBL/GenBank/DDBJ databases">
        <authorList>
            <person name="Joergensen T."/>
        </authorList>
    </citation>
    <scope>NUCLEOTIDE SEQUENCE</scope>
    <source>
        <strain evidence="1">RGFK1510</strain>
    </source>
</reference>
<evidence type="ECO:0000313" key="1">
    <source>
        <dbReference type="EMBL" id="CRY97360.1"/>
    </source>
</evidence>
<protein>
    <submittedName>
        <fullName evidence="1">Uncharacterized protein</fullName>
    </submittedName>
</protein>